<evidence type="ECO:0000313" key="1">
    <source>
        <dbReference type="EMBL" id="ERM92159.1"/>
    </source>
</evidence>
<gene>
    <name evidence="1" type="ORF">O163_06695</name>
</gene>
<dbReference type="AlphaFoldDB" id="U5CQT1"/>
<reference evidence="1 2" key="1">
    <citation type="journal article" date="2013" name="Genome Announc.">
        <title>Draft Genome Sequence of an Anaerobic and Extremophilic Bacterium, Caldanaerobacter yonseiensis, Isolated from a Geothermal Hot Stream.</title>
        <authorList>
            <person name="Lee S.J."/>
            <person name="Lee Y.J."/>
            <person name="Park G.S."/>
            <person name="Kim B.C."/>
            <person name="Lee S.J."/>
            <person name="Shin J.H."/>
            <person name="Lee D.W."/>
        </authorList>
    </citation>
    <scope>NUCLEOTIDE SEQUENCE [LARGE SCALE GENOMIC DNA]</scope>
    <source>
        <strain evidence="1 2">KB-1</strain>
    </source>
</reference>
<name>U5CQT1_CALSX</name>
<dbReference type="Proteomes" id="UP000016856">
    <property type="component" value="Unassembled WGS sequence"/>
</dbReference>
<dbReference type="RefSeq" id="WP_022587847.1">
    <property type="nucleotide sequence ID" value="NZ_AXDC01000014.1"/>
</dbReference>
<protein>
    <recommendedName>
        <fullName evidence="3">CRISPR-associated protein Cas5</fullName>
    </recommendedName>
</protein>
<accession>U5CQT1</accession>
<sequence>MPRKSKKQSKSSVDLSLSLTSRYWLMAGYHFHVFHYRMPETVAIASVTPFVPSPLTIKMALVAALLQSGYDQTAQKLAQYLPQIDVRIIPPSSALSFKAFLRYRSVPAIESGGGLDEAGSYYPSRPHTREYALFSDELRIFLGLPKGLLNEEAFDEELLKPVKKALRLLRYLGSKDSLVTCLYLQNLEEKEIEVAKTAKKFQEVNQGTSGAVVLAVDFNPDIRPNLMDLIPGVRRKEHYECFPLVLPGRIISKGRSKIFCREQ</sequence>
<evidence type="ECO:0000313" key="2">
    <source>
        <dbReference type="Proteomes" id="UP000016856"/>
    </source>
</evidence>
<evidence type="ECO:0008006" key="3">
    <source>
        <dbReference type="Google" id="ProtNLM"/>
    </source>
</evidence>
<comment type="caution">
    <text evidence="1">The sequence shown here is derived from an EMBL/GenBank/DDBJ whole genome shotgun (WGS) entry which is preliminary data.</text>
</comment>
<dbReference type="PATRIC" id="fig|1388761.3.peg.1346"/>
<dbReference type="EMBL" id="AXDC01000014">
    <property type="protein sequence ID" value="ERM92159.1"/>
    <property type="molecule type" value="Genomic_DNA"/>
</dbReference>
<proteinExistence type="predicted"/>
<organism evidence="1 2">
    <name type="scientific">Caldanaerobacter subterraneus subsp. yonseiensis KB-1</name>
    <dbReference type="NCBI Taxonomy" id="1388761"/>
    <lineage>
        <taxon>Bacteria</taxon>
        <taxon>Bacillati</taxon>
        <taxon>Bacillota</taxon>
        <taxon>Clostridia</taxon>
        <taxon>Thermoanaerobacterales</taxon>
        <taxon>Thermoanaerobacteraceae</taxon>
        <taxon>Caldanaerobacter</taxon>
    </lineage>
</organism>